<proteinExistence type="predicted"/>
<accession>A0A8J5IIR4</accession>
<gene>
    <name evidence="2" type="ORF">ZIOFF_000834</name>
</gene>
<dbReference type="AlphaFoldDB" id="A0A8J5IIR4"/>
<keyword evidence="1" id="KW-0732">Signal</keyword>
<comment type="caution">
    <text evidence="2">The sequence shown here is derived from an EMBL/GenBank/DDBJ whole genome shotgun (WGS) entry which is preliminary data.</text>
</comment>
<sequence length="128" mass="13494">MPIRSIKEGLKAIFLFTLYLLNRATLVSVVWDYNGGDGAGGGVPERHKVNHSSGSIQGLDLLVGVGLSSRCGCPPVTKVFFDLCLFSAYSRQAAGKLGAEAHASKSVTWRGLHAISLDKPSLALAPAL</sequence>
<dbReference type="EMBL" id="JACMSC010000001">
    <property type="protein sequence ID" value="KAG6535805.1"/>
    <property type="molecule type" value="Genomic_DNA"/>
</dbReference>
<reference evidence="2 3" key="1">
    <citation type="submission" date="2020-08" db="EMBL/GenBank/DDBJ databases">
        <title>Plant Genome Project.</title>
        <authorList>
            <person name="Zhang R.-G."/>
        </authorList>
    </citation>
    <scope>NUCLEOTIDE SEQUENCE [LARGE SCALE GENOMIC DNA]</scope>
    <source>
        <tissue evidence="2">Rhizome</tissue>
    </source>
</reference>
<name>A0A8J5IIR4_ZINOF</name>
<keyword evidence="3" id="KW-1185">Reference proteome</keyword>
<evidence type="ECO:0000313" key="2">
    <source>
        <dbReference type="EMBL" id="KAG6535805.1"/>
    </source>
</evidence>
<evidence type="ECO:0000256" key="1">
    <source>
        <dbReference type="SAM" id="SignalP"/>
    </source>
</evidence>
<evidence type="ECO:0008006" key="4">
    <source>
        <dbReference type="Google" id="ProtNLM"/>
    </source>
</evidence>
<organism evidence="2 3">
    <name type="scientific">Zingiber officinale</name>
    <name type="common">Ginger</name>
    <name type="synonym">Amomum zingiber</name>
    <dbReference type="NCBI Taxonomy" id="94328"/>
    <lineage>
        <taxon>Eukaryota</taxon>
        <taxon>Viridiplantae</taxon>
        <taxon>Streptophyta</taxon>
        <taxon>Embryophyta</taxon>
        <taxon>Tracheophyta</taxon>
        <taxon>Spermatophyta</taxon>
        <taxon>Magnoliopsida</taxon>
        <taxon>Liliopsida</taxon>
        <taxon>Zingiberales</taxon>
        <taxon>Zingiberaceae</taxon>
        <taxon>Zingiber</taxon>
    </lineage>
</organism>
<protein>
    <recommendedName>
        <fullName evidence="4">Secreted protein</fullName>
    </recommendedName>
</protein>
<feature type="signal peptide" evidence="1">
    <location>
        <begin position="1"/>
        <end position="24"/>
    </location>
</feature>
<evidence type="ECO:0000313" key="3">
    <source>
        <dbReference type="Proteomes" id="UP000734854"/>
    </source>
</evidence>
<feature type="chain" id="PRO_5035319430" description="Secreted protein" evidence="1">
    <location>
        <begin position="25"/>
        <end position="128"/>
    </location>
</feature>
<dbReference type="Proteomes" id="UP000734854">
    <property type="component" value="Unassembled WGS sequence"/>
</dbReference>